<dbReference type="AlphaFoldDB" id="H2YKE2"/>
<dbReference type="InterPro" id="IPR010795">
    <property type="entry name" value="Prenylcys_lyase"/>
</dbReference>
<reference evidence="9" key="3">
    <citation type="submission" date="2025-09" db="UniProtKB">
        <authorList>
            <consortium name="Ensembl"/>
        </authorList>
    </citation>
    <scope>IDENTIFICATION</scope>
</reference>
<dbReference type="HOGENOM" id="CLU_021176_1_0_1"/>
<keyword evidence="7" id="KW-0325">Glycoprotein</keyword>
<dbReference type="SUPFAM" id="SSF51905">
    <property type="entry name" value="FAD/NAD(P)-binding domain"/>
    <property type="match status" value="1"/>
</dbReference>
<feature type="domain" description="Prenylcysteine lyase" evidence="8">
    <location>
        <begin position="330"/>
        <end position="418"/>
    </location>
</feature>
<dbReference type="GO" id="GO:0001735">
    <property type="term" value="F:prenylcysteine oxidase activity"/>
    <property type="evidence" value="ECO:0007669"/>
    <property type="project" value="InterPro"/>
</dbReference>
<reference evidence="10" key="1">
    <citation type="submission" date="2003-08" db="EMBL/GenBank/DDBJ databases">
        <authorList>
            <person name="Birren B."/>
            <person name="Nusbaum C."/>
            <person name="Abebe A."/>
            <person name="Abouelleil A."/>
            <person name="Adekoya E."/>
            <person name="Ait-zahra M."/>
            <person name="Allen N."/>
            <person name="Allen T."/>
            <person name="An P."/>
            <person name="Anderson M."/>
            <person name="Anderson S."/>
            <person name="Arachchi H."/>
            <person name="Armbruster J."/>
            <person name="Bachantsang P."/>
            <person name="Baldwin J."/>
            <person name="Barry A."/>
            <person name="Bayul T."/>
            <person name="Blitshsteyn B."/>
            <person name="Bloom T."/>
            <person name="Blye J."/>
            <person name="Boguslavskiy L."/>
            <person name="Borowsky M."/>
            <person name="Boukhgalter B."/>
            <person name="Brunache A."/>
            <person name="Butler J."/>
            <person name="Calixte N."/>
            <person name="Calvo S."/>
            <person name="Camarata J."/>
            <person name="Campo K."/>
            <person name="Chang J."/>
            <person name="Cheshatsang Y."/>
            <person name="Citroen M."/>
            <person name="Collymore A."/>
            <person name="Considine T."/>
            <person name="Cook A."/>
            <person name="Cooke P."/>
            <person name="Corum B."/>
            <person name="Cuomo C."/>
            <person name="David R."/>
            <person name="Dawoe T."/>
            <person name="Degray S."/>
            <person name="Dodge S."/>
            <person name="Dooley K."/>
            <person name="Dorje P."/>
            <person name="Dorjee K."/>
            <person name="Dorris L."/>
            <person name="Duffey N."/>
            <person name="Dupes A."/>
            <person name="Elkins T."/>
            <person name="Engels R."/>
            <person name="Erickson J."/>
            <person name="Farina A."/>
            <person name="Faro S."/>
            <person name="Ferreira P."/>
            <person name="Fischer H."/>
            <person name="Fitzgerald M."/>
            <person name="Foley K."/>
            <person name="Gage D."/>
            <person name="Galagan J."/>
            <person name="Gearin G."/>
            <person name="Gnerre S."/>
            <person name="Gnirke A."/>
            <person name="Goyette A."/>
            <person name="Graham J."/>
            <person name="Grandbois E."/>
            <person name="Gyaltsen K."/>
            <person name="Hafez N."/>
            <person name="Hagopian D."/>
            <person name="Hagos B."/>
            <person name="Hall J."/>
            <person name="Hatcher B."/>
            <person name="Heller A."/>
            <person name="Higgins H."/>
            <person name="Honan T."/>
            <person name="Horn A."/>
            <person name="Houde N."/>
            <person name="Hughes L."/>
            <person name="Hulme W."/>
            <person name="Husby E."/>
            <person name="Iliev I."/>
            <person name="Jaffe D."/>
            <person name="Jones C."/>
            <person name="Kamal M."/>
            <person name="Kamat A."/>
            <person name="Kamvysselis M."/>
            <person name="Karlsson E."/>
            <person name="Kells C."/>
            <person name="Kieu A."/>
            <person name="Kisner P."/>
            <person name="Kodira C."/>
            <person name="Kulbokas E."/>
            <person name="Labutti K."/>
            <person name="Lama D."/>
            <person name="Landers T."/>
            <person name="Leger J."/>
            <person name="Levine S."/>
            <person name="Lewis D."/>
            <person name="Lewis T."/>
            <person name="Lindblad-toh K."/>
            <person name="Liu X."/>
            <person name="Lokyitsang T."/>
            <person name="Lokyitsang Y."/>
            <person name="Lucien O."/>
            <person name="Lui A."/>
            <person name="Ma L.J."/>
            <person name="Mabbitt R."/>
            <person name="Macdonald J."/>
            <person name="Maclean C."/>
            <person name="Major J."/>
            <person name="Manning J."/>
            <person name="Marabella R."/>
            <person name="Maru K."/>
            <person name="Matthews C."/>
            <person name="Mauceli E."/>
            <person name="Mccarthy M."/>
            <person name="Mcdonough S."/>
            <person name="Mcghee T."/>
            <person name="Meldrim J."/>
            <person name="Meneus L."/>
            <person name="Mesirov J."/>
            <person name="Mihalev A."/>
            <person name="Mihova T."/>
            <person name="Mikkelsen T."/>
            <person name="Mlenga V."/>
            <person name="Moru K."/>
            <person name="Mozes J."/>
            <person name="Mulrain L."/>
            <person name="Munson G."/>
            <person name="Naylor J."/>
            <person name="Newes C."/>
            <person name="Nguyen C."/>
            <person name="Nguyen N."/>
            <person name="Nguyen T."/>
            <person name="Nicol R."/>
            <person name="Nielsen C."/>
            <person name="Nizzari M."/>
            <person name="Norbu C."/>
            <person name="Norbu N."/>
            <person name="O'donnell P."/>
            <person name="Okoawo O."/>
            <person name="O'leary S."/>
            <person name="Omotosho B."/>
            <person name="O'neill K."/>
            <person name="Osman S."/>
            <person name="Parker S."/>
            <person name="Perrin D."/>
            <person name="Phunkhang P."/>
            <person name="Piqani B."/>
            <person name="Purcell S."/>
            <person name="Rachupka T."/>
            <person name="Ramasamy U."/>
            <person name="Rameau R."/>
            <person name="Ray V."/>
            <person name="Raymond C."/>
            <person name="Retta R."/>
            <person name="Richardson S."/>
            <person name="Rise C."/>
            <person name="Rodriguez J."/>
            <person name="Rogers J."/>
            <person name="Rogov P."/>
            <person name="Rutman M."/>
            <person name="Schupbach R."/>
            <person name="Seaman C."/>
            <person name="Settipalli S."/>
            <person name="Sharpe T."/>
            <person name="Sheridan J."/>
            <person name="Sherpa N."/>
            <person name="Shi J."/>
            <person name="Smirnov S."/>
            <person name="Smith C."/>
            <person name="Sougnez C."/>
            <person name="Spencer B."/>
            <person name="Stalker J."/>
            <person name="Stange-thomann N."/>
            <person name="Stavropoulos S."/>
            <person name="Stetson K."/>
            <person name="Stone C."/>
            <person name="Stone S."/>
            <person name="Stubbs M."/>
            <person name="Talamas J."/>
            <person name="Tchuinga P."/>
            <person name="Tenzing P."/>
            <person name="Tesfaye S."/>
            <person name="Theodore J."/>
            <person name="Thoulutsang Y."/>
            <person name="Topham K."/>
            <person name="Towey S."/>
            <person name="Tsamla T."/>
            <person name="Tsomo N."/>
            <person name="Vallee D."/>
            <person name="Vassiliev H."/>
            <person name="Venkataraman V."/>
            <person name="Vinson J."/>
            <person name="Vo A."/>
            <person name="Wade C."/>
            <person name="Wang S."/>
            <person name="Wangchuk T."/>
            <person name="Wangdi T."/>
            <person name="Whittaker C."/>
            <person name="Wilkinson J."/>
            <person name="Wu Y."/>
            <person name="Wyman D."/>
            <person name="Yadav S."/>
            <person name="Yang S."/>
            <person name="Yang X."/>
            <person name="Yeager S."/>
            <person name="Yee E."/>
            <person name="Young G."/>
            <person name="Zainoun J."/>
            <person name="Zembeck L."/>
            <person name="Zimmer A."/>
            <person name="Zody M."/>
            <person name="Lander E."/>
        </authorList>
    </citation>
    <scope>NUCLEOTIDE SEQUENCE [LARGE SCALE GENOMIC DNA]</scope>
</reference>
<dbReference type="Proteomes" id="UP000007875">
    <property type="component" value="Unassembled WGS sequence"/>
</dbReference>
<dbReference type="PANTHER" id="PTHR15944:SF0">
    <property type="entry name" value="PRENYLCYSTEINE LYASE DOMAIN-CONTAINING PROTEIN"/>
    <property type="match status" value="1"/>
</dbReference>
<evidence type="ECO:0000256" key="7">
    <source>
        <dbReference type="ARBA" id="ARBA00023180"/>
    </source>
</evidence>
<keyword evidence="4" id="KW-0732">Signal</keyword>
<evidence type="ECO:0000256" key="1">
    <source>
        <dbReference type="ARBA" id="ARBA00001974"/>
    </source>
</evidence>
<evidence type="ECO:0000256" key="3">
    <source>
        <dbReference type="ARBA" id="ARBA00022630"/>
    </source>
</evidence>
<proteinExistence type="inferred from homology"/>
<sequence length="418" mass="46616">AVVGGGAGGTASAFFLRQLYGTDVQIDMYEPSNVLCGRVATVEVAGRMYEAGASMLHPSNRYAKGILSKFGLKEATRPNVLISFYNGENYTFRSSEWKIVTLFRLLWTFGYDLIRLYWFERSFLNLFDKIYSEHKHGHSFRNMSDFMYTLGQDTFINATKISACQLYADQGFGSNFINMMLNGGLLANYGQTCEVTGFVGKCTSVKYLSIIHTAFSVNVCRAVSMAGIQPGLWSVRGGNKLLCSKLYENSSAHWIKEEVTKVSLTSGGQFAVRTSTNESNFLWLSIVIYSLYDHVIITTPINKDTSKLDVSGATIGFHYPVDFNESTGDTIESGIYKVFSDESLTKEQIDDLFDKHDSVDEVVWLAYPKYSAPENLTSFVLNEAGLYYTSPIESAASAMEMSLISARNAALLSFNDWY</sequence>
<evidence type="ECO:0000313" key="10">
    <source>
        <dbReference type="Proteomes" id="UP000007875"/>
    </source>
</evidence>
<dbReference type="Gene3D" id="1.10.405.20">
    <property type="match status" value="1"/>
</dbReference>
<evidence type="ECO:0000256" key="4">
    <source>
        <dbReference type="ARBA" id="ARBA00022729"/>
    </source>
</evidence>
<evidence type="ECO:0000313" key="9">
    <source>
        <dbReference type="Ensembl" id="ENSCSAVP00000005794.1"/>
    </source>
</evidence>
<comment type="cofactor">
    <cofactor evidence="1">
        <name>FAD</name>
        <dbReference type="ChEBI" id="CHEBI:57692"/>
    </cofactor>
</comment>
<feature type="domain" description="Prenylcysteine lyase" evidence="8">
    <location>
        <begin position="222"/>
        <end position="311"/>
    </location>
</feature>
<keyword evidence="6" id="KW-0560">Oxidoreductase</keyword>
<comment type="similarity">
    <text evidence="2">Belongs to the prenylcysteine oxidase family.</text>
</comment>
<evidence type="ECO:0000259" key="8">
    <source>
        <dbReference type="Pfam" id="PF07156"/>
    </source>
</evidence>
<keyword evidence="5" id="KW-0274">FAD</keyword>
<feature type="domain" description="Prenylcysteine lyase" evidence="8">
    <location>
        <begin position="92"/>
        <end position="201"/>
    </location>
</feature>
<reference evidence="9" key="2">
    <citation type="submission" date="2025-08" db="UniProtKB">
        <authorList>
            <consortium name="Ensembl"/>
        </authorList>
    </citation>
    <scope>IDENTIFICATION</scope>
</reference>
<dbReference type="InterPro" id="IPR036188">
    <property type="entry name" value="FAD/NAD-bd_sf"/>
</dbReference>
<accession>H2YKE2</accession>
<evidence type="ECO:0000256" key="6">
    <source>
        <dbReference type="ARBA" id="ARBA00023002"/>
    </source>
</evidence>
<evidence type="ECO:0000256" key="2">
    <source>
        <dbReference type="ARBA" id="ARBA00009967"/>
    </source>
</evidence>
<dbReference type="Ensembl" id="ENSCSAVT00000005869.1">
    <property type="protein sequence ID" value="ENSCSAVP00000005794.1"/>
    <property type="gene ID" value="ENSCSAVG00000003455.1"/>
</dbReference>
<dbReference type="Pfam" id="PF13450">
    <property type="entry name" value="NAD_binding_8"/>
    <property type="match status" value="1"/>
</dbReference>
<keyword evidence="10" id="KW-1185">Reference proteome</keyword>
<dbReference type="GeneTree" id="ENSGT00390000011206"/>
<dbReference type="InterPro" id="IPR017046">
    <property type="entry name" value="Prenylcysteine_Oxase1"/>
</dbReference>
<dbReference type="PANTHER" id="PTHR15944">
    <property type="entry name" value="FARNESYLCYSTEINE LYASE"/>
    <property type="match status" value="1"/>
</dbReference>
<keyword evidence="3" id="KW-0285">Flavoprotein</keyword>
<dbReference type="GO" id="GO:0030327">
    <property type="term" value="P:prenylated protein catabolic process"/>
    <property type="evidence" value="ECO:0007669"/>
    <property type="project" value="TreeGrafter"/>
</dbReference>
<evidence type="ECO:0000256" key="5">
    <source>
        <dbReference type="ARBA" id="ARBA00022827"/>
    </source>
</evidence>
<dbReference type="Gene3D" id="3.50.50.60">
    <property type="entry name" value="FAD/NAD(P)-binding domain"/>
    <property type="match status" value="1"/>
</dbReference>
<dbReference type="GO" id="GO:0030328">
    <property type="term" value="P:prenylcysteine catabolic process"/>
    <property type="evidence" value="ECO:0007669"/>
    <property type="project" value="InterPro"/>
</dbReference>
<name>H2YKE2_CIOSA</name>
<dbReference type="Pfam" id="PF07156">
    <property type="entry name" value="Prenylcys_lyase"/>
    <property type="match status" value="3"/>
</dbReference>
<organism evidence="9 10">
    <name type="scientific">Ciona savignyi</name>
    <name type="common">Pacific transparent sea squirt</name>
    <dbReference type="NCBI Taxonomy" id="51511"/>
    <lineage>
        <taxon>Eukaryota</taxon>
        <taxon>Metazoa</taxon>
        <taxon>Chordata</taxon>
        <taxon>Tunicata</taxon>
        <taxon>Ascidiacea</taxon>
        <taxon>Phlebobranchia</taxon>
        <taxon>Cionidae</taxon>
        <taxon>Ciona</taxon>
    </lineage>
</organism>
<protein>
    <recommendedName>
        <fullName evidence="8">Prenylcysteine lyase domain-containing protein</fullName>
    </recommendedName>
</protein>